<dbReference type="RefSeq" id="WP_180679393.1">
    <property type="nucleotide sequence ID" value="NZ_JACCKA010000082.1"/>
</dbReference>
<dbReference type="SUPFAM" id="SSF47336">
    <property type="entry name" value="ACP-like"/>
    <property type="match status" value="1"/>
</dbReference>
<dbReference type="PROSITE" id="PS50075">
    <property type="entry name" value="CARRIER"/>
    <property type="match status" value="1"/>
</dbReference>
<dbReference type="InterPro" id="IPR036736">
    <property type="entry name" value="ACP-like_sf"/>
</dbReference>
<keyword evidence="3" id="KW-1185">Reference proteome</keyword>
<evidence type="ECO:0000313" key="2">
    <source>
        <dbReference type="EMBL" id="NZA27621.1"/>
    </source>
</evidence>
<evidence type="ECO:0000259" key="1">
    <source>
        <dbReference type="PROSITE" id="PS50075"/>
    </source>
</evidence>
<protein>
    <submittedName>
        <fullName evidence="2">Acyl carrier protein</fullName>
    </submittedName>
</protein>
<dbReference type="Gene3D" id="1.10.1200.10">
    <property type="entry name" value="ACP-like"/>
    <property type="match status" value="1"/>
</dbReference>
<reference evidence="2 3" key="1">
    <citation type="submission" date="2020-07" db="EMBL/GenBank/DDBJ databases">
        <title>Luteimonas sp. SJ-92.</title>
        <authorList>
            <person name="Huang X.-X."/>
            <person name="Xu L."/>
            <person name="Sun J.-Q."/>
        </authorList>
    </citation>
    <scope>NUCLEOTIDE SEQUENCE [LARGE SCALE GENOMIC DNA]</scope>
    <source>
        <strain evidence="2 3">SJ-92</strain>
    </source>
</reference>
<proteinExistence type="predicted"/>
<gene>
    <name evidence="2" type="ORF">H0E84_14670</name>
</gene>
<accession>A0A853JE63</accession>
<sequence length="83" mass="9233">MDKQTILHRLSAILQDKYDVKDVSVEPETKLSELGIDSMITADLMLEIEDALGFTFTNMEMPRNATVQDVVDVVHQHLGSSAS</sequence>
<dbReference type="AlphaFoldDB" id="A0A853JE63"/>
<comment type="caution">
    <text evidence="2">The sequence shown here is derived from an EMBL/GenBank/DDBJ whole genome shotgun (WGS) entry which is preliminary data.</text>
</comment>
<dbReference type="Pfam" id="PF00550">
    <property type="entry name" value="PP-binding"/>
    <property type="match status" value="1"/>
</dbReference>
<feature type="domain" description="Carrier" evidence="1">
    <location>
        <begin position="4"/>
        <end position="78"/>
    </location>
</feature>
<name>A0A853JE63_9GAMM</name>
<dbReference type="Proteomes" id="UP000578091">
    <property type="component" value="Unassembled WGS sequence"/>
</dbReference>
<dbReference type="EMBL" id="JACCKA010000082">
    <property type="protein sequence ID" value="NZA27621.1"/>
    <property type="molecule type" value="Genomic_DNA"/>
</dbReference>
<evidence type="ECO:0000313" key="3">
    <source>
        <dbReference type="Proteomes" id="UP000578091"/>
    </source>
</evidence>
<dbReference type="InterPro" id="IPR009081">
    <property type="entry name" value="PP-bd_ACP"/>
</dbReference>
<organism evidence="2 3">
    <name type="scientific">Luteimonas salinisoli</name>
    <dbReference type="NCBI Taxonomy" id="2752307"/>
    <lineage>
        <taxon>Bacteria</taxon>
        <taxon>Pseudomonadati</taxon>
        <taxon>Pseudomonadota</taxon>
        <taxon>Gammaproteobacteria</taxon>
        <taxon>Lysobacterales</taxon>
        <taxon>Lysobacteraceae</taxon>
        <taxon>Luteimonas</taxon>
    </lineage>
</organism>